<dbReference type="PROSITE" id="PS50802">
    <property type="entry name" value="OTU"/>
    <property type="match status" value="1"/>
</dbReference>
<dbReference type="InterPro" id="IPR003323">
    <property type="entry name" value="OTU_dom"/>
</dbReference>
<feature type="compositionally biased region" description="Polar residues" evidence="11">
    <location>
        <begin position="657"/>
        <end position="668"/>
    </location>
</feature>
<dbReference type="KEGG" id="bbel:109488039"/>
<evidence type="ECO:0000313" key="13">
    <source>
        <dbReference type="Proteomes" id="UP000515135"/>
    </source>
</evidence>
<evidence type="ECO:0000256" key="9">
    <source>
        <dbReference type="ARBA" id="ARBA00022807"/>
    </source>
</evidence>
<keyword evidence="4" id="KW-0645">Protease</keyword>
<evidence type="ECO:0000256" key="4">
    <source>
        <dbReference type="ARBA" id="ARBA00022670"/>
    </source>
</evidence>
<dbReference type="GeneID" id="109488039"/>
<comment type="similarity">
    <text evidence="2">Belongs to the peptidase C64 family.</text>
</comment>
<organism evidence="13 14">
    <name type="scientific">Branchiostoma belcheri</name>
    <name type="common">Amphioxus</name>
    <dbReference type="NCBI Taxonomy" id="7741"/>
    <lineage>
        <taxon>Eukaryota</taxon>
        <taxon>Metazoa</taxon>
        <taxon>Chordata</taxon>
        <taxon>Cephalochordata</taxon>
        <taxon>Leptocardii</taxon>
        <taxon>Amphioxiformes</taxon>
        <taxon>Branchiostomatidae</taxon>
        <taxon>Branchiostoma</taxon>
    </lineage>
</organism>
<dbReference type="GO" id="GO:0005737">
    <property type="term" value="C:cytoplasm"/>
    <property type="evidence" value="ECO:0007669"/>
    <property type="project" value="TreeGrafter"/>
</dbReference>
<gene>
    <name evidence="14" type="primary">LOC109488039</name>
</gene>
<dbReference type="GO" id="GO:0035523">
    <property type="term" value="P:protein K29-linked deubiquitination"/>
    <property type="evidence" value="ECO:0007669"/>
    <property type="project" value="TreeGrafter"/>
</dbReference>
<feature type="compositionally biased region" description="Polar residues" evidence="11">
    <location>
        <begin position="617"/>
        <end position="631"/>
    </location>
</feature>
<proteinExistence type="inferred from homology"/>
<evidence type="ECO:0000256" key="11">
    <source>
        <dbReference type="SAM" id="MobiDB-lite"/>
    </source>
</evidence>
<feature type="compositionally biased region" description="Basic and acidic residues" evidence="11">
    <location>
        <begin position="566"/>
        <end position="579"/>
    </location>
</feature>
<comment type="catalytic activity">
    <reaction evidence="1">
        <text>Thiol-dependent hydrolysis of ester, thioester, amide, peptide and isopeptide bonds formed by the C-terminal Gly of ubiquitin (a 76-residue protein attached to proteins as an intracellular targeting signal).</text>
        <dbReference type="EC" id="3.4.19.12"/>
    </reaction>
</comment>
<feature type="domain" description="OTU" evidence="12">
    <location>
        <begin position="83"/>
        <end position="244"/>
    </location>
</feature>
<feature type="region of interest" description="Disordered" evidence="11">
    <location>
        <begin position="974"/>
        <end position="1109"/>
    </location>
</feature>
<dbReference type="GO" id="GO:1990168">
    <property type="term" value="P:protein K33-linked deubiquitination"/>
    <property type="evidence" value="ECO:0007669"/>
    <property type="project" value="TreeGrafter"/>
</dbReference>
<feature type="compositionally biased region" description="Polar residues" evidence="11">
    <location>
        <begin position="974"/>
        <end position="984"/>
    </location>
</feature>
<evidence type="ECO:0000256" key="10">
    <source>
        <dbReference type="ARBA" id="ARBA00022833"/>
    </source>
</evidence>
<dbReference type="InterPro" id="IPR051346">
    <property type="entry name" value="OTU_Deubiquitinase"/>
</dbReference>
<dbReference type="GO" id="GO:0005634">
    <property type="term" value="C:nucleus"/>
    <property type="evidence" value="ECO:0007669"/>
    <property type="project" value="TreeGrafter"/>
</dbReference>
<dbReference type="Proteomes" id="UP000515135">
    <property type="component" value="Unplaced"/>
</dbReference>
<accession>A0A6P5ANM1</accession>
<keyword evidence="6" id="KW-0863">Zinc-finger</keyword>
<dbReference type="PANTHER" id="PTHR13367">
    <property type="entry name" value="UBIQUITIN THIOESTERASE"/>
    <property type="match status" value="1"/>
</dbReference>
<protein>
    <recommendedName>
        <fullName evidence="3">ubiquitinyl hydrolase 1</fullName>
        <ecNumber evidence="3">3.4.19.12</ecNumber>
    </recommendedName>
</protein>
<feature type="compositionally biased region" description="Polar residues" evidence="11">
    <location>
        <begin position="600"/>
        <end position="610"/>
    </location>
</feature>
<feature type="region of interest" description="Disordered" evidence="11">
    <location>
        <begin position="853"/>
        <end position="894"/>
    </location>
</feature>
<feature type="compositionally biased region" description="Polar residues" evidence="11">
    <location>
        <begin position="865"/>
        <end position="894"/>
    </location>
</feature>
<dbReference type="GO" id="GO:0071947">
    <property type="term" value="P:protein deubiquitination involved in ubiquitin-dependent protein catabolic process"/>
    <property type="evidence" value="ECO:0007669"/>
    <property type="project" value="TreeGrafter"/>
</dbReference>
<feature type="compositionally biased region" description="Polar residues" evidence="11">
    <location>
        <begin position="485"/>
        <end position="506"/>
    </location>
</feature>
<evidence type="ECO:0000256" key="1">
    <source>
        <dbReference type="ARBA" id="ARBA00000707"/>
    </source>
</evidence>
<keyword evidence="8" id="KW-0378">Hydrolase</keyword>
<reference evidence="14" key="1">
    <citation type="submission" date="2025-08" db="UniProtKB">
        <authorList>
            <consortium name="RefSeq"/>
        </authorList>
    </citation>
    <scope>IDENTIFICATION</scope>
    <source>
        <tissue evidence="14">Gonad</tissue>
    </source>
</reference>
<dbReference type="RefSeq" id="XP_019647739.1">
    <property type="nucleotide sequence ID" value="XM_019792180.1"/>
</dbReference>
<feature type="compositionally biased region" description="Low complexity" evidence="11">
    <location>
        <begin position="647"/>
        <end position="656"/>
    </location>
</feature>
<feature type="compositionally biased region" description="Polar residues" evidence="11">
    <location>
        <begin position="1058"/>
        <end position="1073"/>
    </location>
</feature>
<evidence type="ECO:0000256" key="3">
    <source>
        <dbReference type="ARBA" id="ARBA00012759"/>
    </source>
</evidence>
<name>A0A6P5ANM1_BRABE</name>
<evidence type="ECO:0000259" key="12">
    <source>
        <dbReference type="PROSITE" id="PS50802"/>
    </source>
</evidence>
<evidence type="ECO:0000256" key="8">
    <source>
        <dbReference type="ARBA" id="ARBA00022801"/>
    </source>
</evidence>
<keyword evidence="7" id="KW-0833">Ubl conjugation pathway</keyword>
<dbReference type="GO" id="GO:0007010">
    <property type="term" value="P:cytoskeleton organization"/>
    <property type="evidence" value="ECO:0007669"/>
    <property type="project" value="TreeGrafter"/>
</dbReference>
<dbReference type="GO" id="GO:0008270">
    <property type="term" value="F:zinc ion binding"/>
    <property type="evidence" value="ECO:0007669"/>
    <property type="project" value="UniProtKB-KW"/>
</dbReference>
<keyword evidence="10" id="KW-0862">Zinc</keyword>
<dbReference type="GO" id="GO:0070530">
    <property type="term" value="F:K63-linked polyubiquitin modification-dependent protein binding"/>
    <property type="evidence" value="ECO:0007669"/>
    <property type="project" value="TreeGrafter"/>
</dbReference>
<dbReference type="AlphaFoldDB" id="A0A6P5ANM1"/>
<keyword evidence="13" id="KW-1185">Reference proteome</keyword>
<sequence>MVRATSLASFNSQKSGRLQCLVKDDIDSQSICFGGTHRYTQRIPAVVASSDIGDVMADLLGGTTQQHLERRGVLNRYPAFGRLAVIKMSGNGDCLLHAISTYMWGIQDSDQTLQQLLCRALTEPTNLNRSLRDRFMEHLMGNSRRQSSQEDLQRKWEAVLSVVSSAFTPQVDNDLLLKAFEVYIFTMAQILRRPIVVLAEDVPLTREGGSFSLSGIYLPLQLPAEECVKNPIMLAYHNQQFYPLLSTQPPQQATSRPIDAVPLVRQNGESLPVHLLLPEEAAHVQEYVNQHIHTTLVQDQQGNSMVAARMGTLTPPDEYNLLLDVFQQAAEGPNPAEASEASPGRTILENRNGATDNQGASVFCTQGAEGLTSQGAELDQQMLRMSIQKEAVSQGNSHPANASTQLPCTREAMMFTSSPHNSDDNPHNLDVHNMAAVSEQRIQTSHSTIQGEVNNHRATSSQQGGWQQNDVLPGDVSAAAESIQDESQASSSIANGRSSRAANDNRAQWEATGAKPKQPSGSRSKEGSRKMGNRPARDNSICKTTGCPGKAVPSKGGHCKKCYTRKSREERETRNRRLSLENPSADGPAPQERQARKASSAGQQRQQQISGVGGQRSVLSAPTTGRNSSIPQGRETSKEQMSMQPVNTPTSTPNTSGSRSATVNSTPMRPQVPQATDPRSRPETAFLPNSGPPSSIIYASSSGQSSSTSTHGTEPSVPQSTNNVSTGSLRMHHNAGEEPLGTFLYHARTTADGAVQENHPYIPADHMVKCSAPNCVRMVNKDINDSLCQVCHQVLGQINQASLPNNGTLNLGQGSSAGTNTRRAATDADAAVIASDVTSPKYKDSAANLPMRNQPAVHRPPELQSAHQRAYQQQLAEVRRQSTPPSGLSTDQPASQPCAIRGCRYIGTLKNKYLCSFHFKVYVTGASNSNSFNASGNISLHADAEPCSQSESMPRPMSCNNFYNFERGSIQNFINNPSADNSTFKPPCSAQASVPFPDQNVDRTRARASPSHQNGHSPPLRNSPSPPLHPRQGPSLHNMYSHTPVNGPPPSYGLPSRQGYTWQPPRSQWNNLSAPLRGVSDETKPFSQHPIQDPTLHSNPSRVHTRNAPSHTVPISTACNMPYCNQQGDPAYGGYCPQCYDWIQRNRRS</sequence>
<evidence type="ECO:0000256" key="6">
    <source>
        <dbReference type="ARBA" id="ARBA00022771"/>
    </source>
</evidence>
<feature type="compositionally biased region" description="Polar residues" evidence="11">
    <location>
        <begin position="1085"/>
        <end position="1109"/>
    </location>
</feature>
<keyword evidence="5" id="KW-0479">Metal-binding</keyword>
<evidence type="ECO:0000256" key="5">
    <source>
        <dbReference type="ARBA" id="ARBA00022723"/>
    </source>
</evidence>
<dbReference type="OrthoDB" id="10064699at2759"/>
<keyword evidence="9" id="KW-0788">Thiol protease</keyword>
<dbReference type="EC" id="3.4.19.12" evidence="3"/>
<feature type="region of interest" description="Disordered" evidence="11">
    <location>
        <begin position="478"/>
        <end position="734"/>
    </location>
</feature>
<dbReference type="Pfam" id="PF02338">
    <property type="entry name" value="OTU"/>
    <property type="match status" value="1"/>
</dbReference>
<evidence type="ECO:0000256" key="2">
    <source>
        <dbReference type="ARBA" id="ARBA00005865"/>
    </source>
</evidence>
<feature type="compositionally biased region" description="Low complexity" evidence="11">
    <location>
        <begin position="692"/>
        <end position="710"/>
    </location>
</feature>
<evidence type="ECO:0000256" key="7">
    <source>
        <dbReference type="ARBA" id="ARBA00022786"/>
    </source>
</evidence>
<dbReference type="GO" id="GO:0030177">
    <property type="term" value="P:positive regulation of Wnt signaling pathway"/>
    <property type="evidence" value="ECO:0007669"/>
    <property type="project" value="TreeGrafter"/>
</dbReference>
<dbReference type="PANTHER" id="PTHR13367:SF3">
    <property type="entry name" value="TUMOR NECROSIS FACTOR ALPHA-INDUCED PROTEIN 3"/>
    <property type="match status" value="1"/>
</dbReference>
<dbReference type="GO" id="GO:0004843">
    <property type="term" value="F:cysteine-type deubiquitinase activity"/>
    <property type="evidence" value="ECO:0007669"/>
    <property type="project" value="UniProtKB-EC"/>
</dbReference>
<evidence type="ECO:0000313" key="14">
    <source>
        <dbReference type="RefSeq" id="XP_019647739.1"/>
    </source>
</evidence>
<feature type="compositionally biased region" description="Polar residues" evidence="11">
    <location>
        <begin position="711"/>
        <end position="728"/>
    </location>
</feature>
<dbReference type="GO" id="GO:0016477">
    <property type="term" value="P:cell migration"/>
    <property type="evidence" value="ECO:0007669"/>
    <property type="project" value="TreeGrafter"/>
</dbReference>
<feature type="region of interest" description="Disordered" evidence="11">
    <location>
        <begin position="331"/>
        <end position="360"/>
    </location>
</feature>